<dbReference type="SUPFAM" id="SSF103365">
    <property type="entry name" value="Hypothetical protein PH1602"/>
    <property type="match status" value="1"/>
</dbReference>
<feature type="binding site" evidence="9">
    <location>
        <begin position="71"/>
        <end position="74"/>
    </location>
    <ligand>
        <name>GMP</name>
        <dbReference type="ChEBI" id="CHEBI:58115"/>
    </ligand>
</feature>
<sequence>MPEKLVDVTHNSVTRHTLSVGDQEAQELWVHRKGAAPTDMGVAPCPGSRGDFSWLLQPVGDGNDNAHSLAHGAGRLHPRGAATLRKNIPGSTTSLGSEVVCTDSALMIEERPEAYKGVQAVVDDLEKRGCARGIAKLRPIVTYKVRSEVTKK</sequence>
<protein>
    <recommendedName>
        <fullName evidence="1">3'-phosphate/5'-hydroxy nucleic acid ligase</fullName>
        <ecNumber evidence="1">6.5.1.8</ecNumber>
    </recommendedName>
</protein>
<dbReference type="EC" id="6.5.1.8" evidence="1"/>
<evidence type="ECO:0000256" key="3">
    <source>
        <dbReference type="ARBA" id="ARBA00022723"/>
    </source>
</evidence>
<dbReference type="Proteomes" id="UP000663827">
    <property type="component" value="Unassembled WGS sequence"/>
</dbReference>
<dbReference type="Pfam" id="PF01139">
    <property type="entry name" value="RtcB"/>
    <property type="match status" value="1"/>
</dbReference>
<dbReference type="Gene3D" id="3.90.1860.10">
    <property type="entry name" value="tRNA-splicing ligase RtcB"/>
    <property type="match status" value="1"/>
</dbReference>
<dbReference type="GO" id="GO:0046872">
    <property type="term" value="F:metal ion binding"/>
    <property type="evidence" value="ECO:0007669"/>
    <property type="project" value="UniProtKB-KW"/>
</dbReference>
<dbReference type="InterPro" id="IPR036025">
    <property type="entry name" value="RtcB-like_sf"/>
</dbReference>
<evidence type="ECO:0000256" key="1">
    <source>
        <dbReference type="ARBA" id="ARBA00012726"/>
    </source>
</evidence>
<comment type="catalytic activity">
    <reaction evidence="7">
        <text>a 3'-end 3'-phospho-ribonucleotide-RNA + a 5'-end dephospho-ribonucleoside-RNA + GTP = a ribonucleotidyl-ribonucleotide-RNA + GMP + diphosphate</text>
        <dbReference type="Rhea" id="RHEA:68076"/>
        <dbReference type="Rhea" id="RHEA-COMP:10463"/>
        <dbReference type="Rhea" id="RHEA-COMP:13936"/>
        <dbReference type="Rhea" id="RHEA-COMP:17355"/>
        <dbReference type="ChEBI" id="CHEBI:33019"/>
        <dbReference type="ChEBI" id="CHEBI:37565"/>
        <dbReference type="ChEBI" id="CHEBI:58115"/>
        <dbReference type="ChEBI" id="CHEBI:83062"/>
        <dbReference type="ChEBI" id="CHEBI:138284"/>
        <dbReference type="ChEBI" id="CHEBI:173118"/>
        <dbReference type="EC" id="6.5.1.8"/>
    </reaction>
</comment>
<evidence type="ECO:0000256" key="7">
    <source>
        <dbReference type="ARBA" id="ARBA00047746"/>
    </source>
</evidence>
<keyword evidence="3 10" id="KW-0479">Metal-binding</keyword>
<feature type="binding site" evidence="9">
    <location>
        <position position="53"/>
    </location>
    <ligand>
        <name>GMP</name>
        <dbReference type="ChEBI" id="CHEBI:58115"/>
    </ligand>
</feature>
<feature type="binding site" evidence="10">
    <location>
        <position position="10"/>
    </location>
    <ligand>
        <name>Mn(2+)</name>
        <dbReference type="ChEBI" id="CHEBI:29035"/>
        <label>2</label>
    </ligand>
</feature>
<dbReference type="EMBL" id="CAJNJQ010003286">
    <property type="protein sequence ID" value="CAE7195787.1"/>
    <property type="molecule type" value="Genomic_DNA"/>
</dbReference>
<feature type="binding site" evidence="9">
    <location>
        <begin position="10"/>
        <end position="11"/>
    </location>
    <ligand>
        <name>GMP</name>
        <dbReference type="ChEBI" id="CHEBI:58115"/>
    </ligand>
</feature>
<evidence type="ECO:0000256" key="4">
    <source>
        <dbReference type="ARBA" id="ARBA00022741"/>
    </source>
</evidence>
<dbReference type="GO" id="GO:0006396">
    <property type="term" value="P:RNA processing"/>
    <property type="evidence" value="ECO:0007669"/>
    <property type="project" value="InterPro"/>
</dbReference>
<accession>A0A8H3HXW4</accession>
<evidence type="ECO:0000313" key="11">
    <source>
        <dbReference type="EMBL" id="CAE7195787.1"/>
    </source>
</evidence>
<evidence type="ECO:0000256" key="10">
    <source>
        <dbReference type="PIRSR" id="PIRSR601233-3"/>
    </source>
</evidence>
<keyword evidence="2" id="KW-0436">Ligase</keyword>
<evidence type="ECO:0000256" key="5">
    <source>
        <dbReference type="ARBA" id="ARBA00023134"/>
    </source>
</evidence>
<organism evidence="11 12">
    <name type="scientific">Rhizoctonia solani</name>
    <dbReference type="NCBI Taxonomy" id="456999"/>
    <lineage>
        <taxon>Eukaryota</taxon>
        <taxon>Fungi</taxon>
        <taxon>Dikarya</taxon>
        <taxon>Basidiomycota</taxon>
        <taxon>Agaricomycotina</taxon>
        <taxon>Agaricomycetes</taxon>
        <taxon>Cantharellales</taxon>
        <taxon>Ceratobasidiaceae</taxon>
        <taxon>Rhizoctonia</taxon>
    </lineage>
</organism>
<gene>
    <name evidence="11" type="ORF">RDB_LOCUS132570</name>
</gene>
<evidence type="ECO:0000313" key="12">
    <source>
        <dbReference type="Proteomes" id="UP000663827"/>
    </source>
</evidence>
<evidence type="ECO:0000256" key="9">
    <source>
        <dbReference type="PIRSR" id="PIRSR601233-2"/>
    </source>
</evidence>
<keyword evidence="5 9" id="KW-0342">GTP-binding</keyword>
<evidence type="ECO:0000256" key="6">
    <source>
        <dbReference type="ARBA" id="ARBA00023211"/>
    </source>
</evidence>
<dbReference type="InterPro" id="IPR001233">
    <property type="entry name" value="RtcB"/>
</dbReference>
<name>A0A8H3HXW4_9AGAM</name>
<dbReference type="AlphaFoldDB" id="A0A8H3HXW4"/>
<keyword evidence="6 10" id="KW-0464">Manganese</keyword>
<evidence type="ECO:0000256" key="8">
    <source>
        <dbReference type="PIRSR" id="PIRSR601233-1"/>
    </source>
</evidence>
<dbReference type="GO" id="GO:0003972">
    <property type="term" value="F:RNA ligase (ATP) activity"/>
    <property type="evidence" value="ECO:0007669"/>
    <property type="project" value="TreeGrafter"/>
</dbReference>
<keyword evidence="4 9" id="KW-0547">Nucleotide-binding</keyword>
<proteinExistence type="predicted"/>
<feature type="binding site" evidence="9">
    <location>
        <position position="144"/>
    </location>
    <ligand>
        <name>GMP</name>
        <dbReference type="ChEBI" id="CHEBI:58115"/>
    </ligand>
</feature>
<evidence type="ECO:0000256" key="2">
    <source>
        <dbReference type="ARBA" id="ARBA00022598"/>
    </source>
</evidence>
<dbReference type="GO" id="GO:0005525">
    <property type="term" value="F:GTP binding"/>
    <property type="evidence" value="ECO:0007669"/>
    <property type="project" value="UniProtKB-KW"/>
</dbReference>
<dbReference type="GO" id="GO:0170057">
    <property type="term" value="F:RNA ligase (GTP) activity"/>
    <property type="evidence" value="ECO:0007669"/>
    <property type="project" value="UniProtKB-EC"/>
</dbReference>
<comment type="cofactor">
    <cofactor evidence="10">
        <name>Mn(2+)</name>
        <dbReference type="ChEBI" id="CHEBI:29035"/>
    </cofactor>
    <text evidence="10">Binds 2 manganese ions per subunit.</text>
</comment>
<reference evidence="11" key="1">
    <citation type="submission" date="2021-01" db="EMBL/GenBank/DDBJ databases">
        <authorList>
            <person name="Kaushik A."/>
        </authorList>
    </citation>
    <scope>NUCLEOTIDE SEQUENCE</scope>
    <source>
        <strain evidence="11">AG5</strain>
    </source>
</reference>
<comment type="caution">
    <text evidence="11">The sequence shown here is derived from an EMBL/GenBank/DDBJ whole genome shotgun (WGS) entry which is preliminary data.</text>
</comment>
<feature type="active site" description="GMP-histidine intermediate" evidence="8">
    <location>
        <position position="71"/>
    </location>
</feature>
<dbReference type="PANTHER" id="PTHR11118:SF1">
    <property type="entry name" value="RNA-SPLICING LIGASE RTCB HOMOLOG"/>
    <property type="match status" value="1"/>
</dbReference>
<dbReference type="PANTHER" id="PTHR11118">
    <property type="entry name" value="RNA-SPLICING LIGASE RTCB HOMOLOG"/>
    <property type="match status" value="1"/>
</dbReference>